<dbReference type="InterPro" id="IPR026571">
    <property type="entry name" value="Tmem186"/>
</dbReference>
<keyword evidence="4" id="KW-0812">Transmembrane</keyword>
<comment type="similarity">
    <text evidence="2">Belongs to the TMEM186 family.</text>
</comment>
<keyword evidence="6" id="KW-1133">Transmembrane helix</keyword>
<evidence type="ECO:0000256" key="8">
    <source>
        <dbReference type="ARBA" id="ARBA00023136"/>
    </source>
</evidence>
<protein>
    <recommendedName>
        <fullName evidence="3">Transmembrane protein 186</fullName>
    </recommendedName>
</protein>
<evidence type="ECO:0000256" key="1">
    <source>
        <dbReference type="ARBA" id="ARBA00004448"/>
    </source>
</evidence>
<dbReference type="PANTHER" id="PTHR13603:SF1">
    <property type="entry name" value="TRANSMEMBRANE PROTEIN 186"/>
    <property type="match status" value="1"/>
</dbReference>
<dbReference type="Ensembl" id="ENSCCRT00020082833.1">
    <property type="protein sequence ID" value="ENSCCRP00020075536.1"/>
    <property type="gene ID" value="ENSCCRG00020035186.1"/>
</dbReference>
<keyword evidence="7" id="KW-0496">Mitochondrion</keyword>
<sequence length="177" mass="20000">MVTVSSDDVRMSRLHLYGCRCHGAGLISHTHVQHSSDQVHVGRQKPITFTHAVLIHSFPNIKGLRLLLDSDGCITVVLLPTVYLYLQGQTHYFRRVAGMMYLDSTRTVLKVSHLSFWGHRRDIYSTDVMTLGESGDTKGELILGLKRYSHSDTLYFSSRLGRMVDKNAFEKVFGSLS</sequence>
<evidence type="ECO:0000256" key="6">
    <source>
        <dbReference type="ARBA" id="ARBA00022989"/>
    </source>
</evidence>
<evidence type="ECO:0000256" key="7">
    <source>
        <dbReference type="ARBA" id="ARBA00023128"/>
    </source>
</evidence>
<evidence type="ECO:0000256" key="4">
    <source>
        <dbReference type="ARBA" id="ARBA00022692"/>
    </source>
</evidence>
<evidence type="ECO:0000256" key="5">
    <source>
        <dbReference type="ARBA" id="ARBA00022792"/>
    </source>
</evidence>
<comment type="subcellular location">
    <subcellularLocation>
        <location evidence="1">Mitochondrion inner membrane</location>
        <topology evidence="1">Multi-pass membrane protein</topology>
    </subcellularLocation>
</comment>
<evidence type="ECO:0000313" key="9">
    <source>
        <dbReference type="Ensembl" id="ENSCCRP00020075536.1"/>
    </source>
</evidence>
<accession>A0A8C2I815</accession>
<reference evidence="9" key="1">
    <citation type="submission" date="2025-08" db="UniProtKB">
        <authorList>
            <consortium name="Ensembl"/>
        </authorList>
    </citation>
    <scope>IDENTIFICATION</scope>
</reference>
<proteinExistence type="inferred from homology"/>
<evidence type="ECO:0000256" key="3">
    <source>
        <dbReference type="ARBA" id="ARBA00014604"/>
    </source>
</evidence>
<name>A0A8C2I815_CYPCA</name>
<keyword evidence="8" id="KW-0472">Membrane</keyword>
<dbReference type="Proteomes" id="UP000694701">
    <property type="component" value="Unplaced"/>
</dbReference>
<keyword evidence="5" id="KW-0999">Mitochondrion inner membrane</keyword>
<evidence type="ECO:0000313" key="10">
    <source>
        <dbReference type="Proteomes" id="UP000694701"/>
    </source>
</evidence>
<dbReference type="AlphaFoldDB" id="A0A8C2I815"/>
<evidence type="ECO:0000256" key="2">
    <source>
        <dbReference type="ARBA" id="ARBA00007020"/>
    </source>
</evidence>
<organism evidence="9 10">
    <name type="scientific">Cyprinus carpio</name>
    <name type="common">Common carp</name>
    <dbReference type="NCBI Taxonomy" id="7962"/>
    <lineage>
        <taxon>Eukaryota</taxon>
        <taxon>Metazoa</taxon>
        <taxon>Chordata</taxon>
        <taxon>Craniata</taxon>
        <taxon>Vertebrata</taxon>
        <taxon>Euteleostomi</taxon>
        <taxon>Actinopterygii</taxon>
        <taxon>Neopterygii</taxon>
        <taxon>Teleostei</taxon>
        <taxon>Ostariophysi</taxon>
        <taxon>Cypriniformes</taxon>
        <taxon>Cyprinidae</taxon>
        <taxon>Cyprininae</taxon>
        <taxon>Cyprinus</taxon>
    </lineage>
</organism>
<dbReference type="PANTHER" id="PTHR13603">
    <property type="entry name" value="TRANSMEMBRANE PROTEIN 186"/>
    <property type="match status" value="1"/>
</dbReference>
<dbReference type="GO" id="GO:0005743">
    <property type="term" value="C:mitochondrial inner membrane"/>
    <property type="evidence" value="ECO:0007669"/>
    <property type="project" value="UniProtKB-SubCell"/>
</dbReference>